<name>A0ACC2TF17_9FUNG</name>
<keyword evidence="1" id="KW-0378">Hydrolase</keyword>
<proteinExistence type="predicted"/>
<dbReference type="EC" id="3.4.21.48" evidence="1"/>
<accession>A0ACC2TF17</accession>
<comment type="caution">
    <text evidence="1">The sequence shown here is derived from an EMBL/GenBank/DDBJ whole genome shotgun (WGS) entry which is preliminary data.</text>
</comment>
<evidence type="ECO:0000313" key="2">
    <source>
        <dbReference type="Proteomes" id="UP001165960"/>
    </source>
</evidence>
<gene>
    <name evidence="1" type="primary">PRB1_35</name>
    <name evidence="1" type="ORF">DSO57_1019632</name>
</gene>
<dbReference type="Proteomes" id="UP001165960">
    <property type="component" value="Unassembled WGS sequence"/>
</dbReference>
<sequence>MIVGMKSFVQISLISAFFQGGYTKPDPTSCKAPFQGSYIVTLNPSTKGDVLQDHLKEVRKLIDSEKHSNEIKHEYGKALLGYSAKFTDDVLAKVKAMPEVKAVEKDQLIEPAEIQTESWGLARLSSKDKLVKSESYSYNYDTSGGEGVDVYVIDSGIKTDHPEFEGRARWGETSLIKRTSMMTYGVAKKSTLIAVKVNDAKNSGSVDLAVAGIDWVLKNLNNKNGCVINLSLSADYSEAFFNVLRAAVNVGCVVTASAGNKDQDICSILPACDPYVITVGASTLDDLRASFSNWGKCLNVFAPDKDIISTSNNGKTQVKSGTSMAAAYVAGLAANFMSKTGKRQPDYFAKYIKEHSKSNVLKEVE</sequence>
<keyword evidence="2" id="KW-1185">Reference proteome</keyword>
<evidence type="ECO:0000313" key="1">
    <source>
        <dbReference type="EMBL" id="KAJ9073143.1"/>
    </source>
</evidence>
<reference evidence="1" key="1">
    <citation type="submission" date="2022-04" db="EMBL/GenBank/DDBJ databases">
        <title>Genome of the entomopathogenic fungus Entomophthora muscae.</title>
        <authorList>
            <person name="Elya C."/>
            <person name="Lovett B.R."/>
            <person name="Lee E."/>
            <person name="Macias A.M."/>
            <person name="Hajek A.E."/>
            <person name="De Bivort B.L."/>
            <person name="Kasson M.T."/>
            <person name="De Fine Licht H.H."/>
            <person name="Stajich J.E."/>
        </authorList>
    </citation>
    <scope>NUCLEOTIDE SEQUENCE</scope>
    <source>
        <strain evidence="1">Berkeley</strain>
    </source>
</reference>
<dbReference type="EMBL" id="QTSX02002929">
    <property type="protein sequence ID" value="KAJ9073143.1"/>
    <property type="molecule type" value="Genomic_DNA"/>
</dbReference>
<protein>
    <submittedName>
        <fullName evidence="1">Proteinase B</fullName>
        <ecNumber evidence="1">3.4.21.48</ecNumber>
    </submittedName>
</protein>
<organism evidence="1 2">
    <name type="scientific">Entomophthora muscae</name>
    <dbReference type="NCBI Taxonomy" id="34485"/>
    <lineage>
        <taxon>Eukaryota</taxon>
        <taxon>Fungi</taxon>
        <taxon>Fungi incertae sedis</taxon>
        <taxon>Zoopagomycota</taxon>
        <taxon>Entomophthoromycotina</taxon>
        <taxon>Entomophthoromycetes</taxon>
        <taxon>Entomophthorales</taxon>
        <taxon>Entomophthoraceae</taxon>
        <taxon>Entomophthora</taxon>
    </lineage>
</organism>